<keyword evidence="1" id="KW-0812">Transmembrane</keyword>
<dbReference type="InterPro" id="IPR040495">
    <property type="entry name" value="HU-CCDC81_bac_1"/>
</dbReference>
<protein>
    <recommendedName>
        <fullName evidence="6">SPOR domain-containing protein</fullName>
    </recommendedName>
</protein>
<keyword evidence="1" id="KW-0472">Membrane</keyword>
<evidence type="ECO:0000256" key="1">
    <source>
        <dbReference type="SAM" id="Phobius"/>
    </source>
</evidence>
<evidence type="ECO:0000259" key="2">
    <source>
        <dbReference type="Pfam" id="PF18174"/>
    </source>
</evidence>
<dbReference type="Pfam" id="PF18174">
    <property type="entry name" value="HU-CCDC81_bac_1"/>
    <property type="match status" value="1"/>
</dbReference>
<evidence type="ECO:0000313" key="4">
    <source>
        <dbReference type="EMBL" id="TGG36356.1"/>
    </source>
</evidence>
<reference evidence="4 5" key="1">
    <citation type="submission" date="2019-02" db="EMBL/GenBank/DDBJ databases">
        <title>Isolation and identification of novel species under the genus Muribaculum.</title>
        <authorList>
            <person name="Miyake S."/>
            <person name="Ding Y."/>
            <person name="Low A."/>
            <person name="Soh M."/>
            <person name="Seedorf H."/>
        </authorList>
    </citation>
    <scope>NUCLEOTIDE SEQUENCE [LARGE SCALE GENOMIC DNA]</scope>
    <source>
        <strain evidence="4 5">TLL-A3</strain>
    </source>
</reference>
<dbReference type="AlphaFoldDB" id="A0A4Z0V3F7"/>
<evidence type="ECO:0008006" key="6">
    <source>
        <dbReference type="Google" id="ProtNLM"/>
    </source>
</evidence>
<dbReference type="Proteomes" id="UP000297635">
    <property type="component" value="Unassembled WGS sequence"/>
</dbReference>
<sequence length="317" mass="34292">MIDLTAHIEYLLMNHDCVVAPGLGAFLAHETPARYDSESGQFMPPTRSLGFNQALTINDGLLAESVARRCGISLDSARAEIDTAISSFRNQLEEVKTLPLGNLGEMSISEGSLVFEPSASSAVSFRYGGFSPIAITPIIEDASLERTSEDIHESKIISIPTPLKVAASMIILIVVCGLFLTTGNLLGNRHTNFASLDSGLRNSNIEASNIAPINNEETIQISREIELNISVPKEDICSTAHVTAQPSDLPGRYILVVGSFPSKKLAIKHIGDDSTLSIIEMGDKFRVYAASASSMDEASVHANTLRDKYPTVWICRR</sequence>
<dbReference type="InterPro" id="IPR041268">
    <property type="entry name" value="HU-CCDC81_bac_2"/>
</dbReference>
<accession>A0A4Z0V3F7</accession>
<keyword evidence="1" id="KW-1133">Transmembrane helix</keyword>
<dbReference type="Pfam" id="PF18175">
    <property type="entry name" value="HU-CCDC81_bac_2"/>
    <property type="match status" value="1"/>
</dbReference>
<dbReference type="GeneID" id="82150282"/>
<feature type="domain" description="CCDC81-like prokaryotic HU" evidence="2">
    <location>
        <begin position="1"/>
        <end position="59"/>
    </location>
</feature>
<evidence type="ECO:0000313" key="5">
    <source>
        <dbReference type="Proteomes" id="UP000297635"/>
    </source>
</evidence>
<dbReference type="EMBL" id="SJSA01000002">
    <property type="protein sequence ID" value="TGG36356.1"/>
    <property type="molecule type" value="Genomic_DNA"/>
</dbReference>
<gene>
    <name evidence="4" type="ORF">EZ315_10830</name>
</gene>
<dbReference type="RefSeq" id="WP_135472095.1">
    <property type="nucleotide sequence ID" value="NZ_CASGTF010000058.1"/>
</dbReference>
<name>A0A4Z0V3F7_9BACT</name>
<proteinExistence type="predicted"/>
<feature type="domain" description="CCDC81-like prokaryotic HU" evidence="3">
    <location>
        <begin position="60"/>
        <end position="120"/>
    </location>
</feature>
<comment type="caution">
    <text evidence="4">The sequence shown here is derived from an EMBL/GenBank/DDBJ whole genome shotgun (WGS) entry which is preliminary data.</text>
</comment>
<organism evidence="4 5">
    <name type="scientific">Duncaniella freteri</name>
    <dbReference type="NCBI Taxonomy" id="2530391"/>
    <lineage>
        <taxon>Bacteria</taxon>
        <taxon>Pseudomonadati</taxon>
        <taxon>Bacteroidota</taxon>
        <taxon>Bacteroidia</taxon>
        <taxon>Bacteroidales</taxon>
        <taxon>Muribaculaceae</taxon>
        <taxon>Duncaniella</taxon>
    </lineage>
</organism>
<feature type="transmembrane region" description="Helical" evidence="1">
    <location>
        <begin position="165"/>
        <end position="186"/>
    </location>
</feature>
<keyword evidence="5" id="KW-1185">Reference proteome</keyword>
<evidence type="ECO:0000259" key="3">
    <source>
        <dbReference type="Pfam" id="PF18175"/>
    </source>
</evidence>